<reference evidence="6 7" key="1">
    <citation type="submission" date="2013-09" db="EMBL/GenBank/DDBJ databases">
        <title>Corchorus capsularis genome sequencing.</title>
        <authorList>
            <person name="Alam M."/>
            <person name="Haque M.S."/>
            <person name="Islam M.S."/>
            <person name="Emdad E.M."/>
            <person name="Islam M.M."/>
            <person name="Ahmed B."/>
            <person name="Halim A."/>
            <person name="Hossen Q.M.M."/>
            <person name="Hossain M.Z."/>
            <person name="Ahmed R."/>
            <person name="Khan M.M."/>
            <person name="Islam R."/>
            <person name="Rashid M.M."/>
            <person name="Khan S.A."/>
            <person name="Rahman M.S."/>
            <person name="Alam M."/>
        </authorList>
    </citation>
    <scope>NUCLEOTIDE SEQUENCE [LARGE SCALE GENOMIC DNA]</scope>
    <source>
        <strain evidence="7">cv. CVL-1</strain>
        <tissue evidence="6">Whole seedling</tissue>
    </source>
</reference>
<feature type="signal peptide" evidence="5">
    <location>
        <begin position="1"/>
        <end position="40"/>
    </location>
</feature>
<name>A0A1R3IN71_COCAP</name>
<evidence type="ECO:0000256" key="3">
    <source>
        <dbReference type="ARBA" id="ARBA00023295"/>
    </source>
</evidence>
<keyword evidence="7" id="KW-1185">Reference proteome</keyword>
<dbReference type="InterPro" id="IPR001360">
    <property type="entry name" value="Glyco_hydro_1"/>
</dbReference>
<protein>
    <submittedName>
        <fullName evidence="6">Glycoside hydrolase, family 1</fullName>
    </submittedName>
</protein>
<dbReference type="FunFam" id="3.20.20.80:FF:000020">
    <property type="entry name" value="Beta-glucosidase 12"/>
    <property type="match status" value="1"/>
</dbReference>
<dbReference type="STRING" id="210143.A0A1R3IN71"/>
<keyword evidence="5" id="KW-0732">Signal</keyword>
<sequence length="536" mass="61337">MLPISSFSIAPTGNSQQSRIWISAFALLACLSLHVQITQASLPLSNDSEHLNVKRSDFPNDFVFGSSTSAAQIEGSSKSEGKGPSVWDIFLQENPDMVVDKSNLDVAIDSYRRYKRDVLALKDLGLDAYRFSIPWTRILPNGTLDSGINQKGIKHYNNLIDELLKHGIKPFVTLMHFDLPQAIEDKYGGFLNRGVVEDFKNYAELCFKMFGDRVKHWFTINEPLIITKYGYVNGLAPPGRCSDRKSCPFGNAATEPYIAGHNLLLAHAAAVRVYKEKYQAAQGGQIGWSHVAEYFKPYSNSLFDKAAAKRMIDFEFGWFVEPMIRGDYPQSMRRLVKDRLPIFTTEEKNLIKGSFDFIGLNYYTSRYAKHVPIDPEAAPISYFEDEHVNATVAKDGVDIGPKAPGNSYVYVYPKGLYKMLKFMEKNYHKNLTIYITENGVTQENNNSTSIRQGLNDQHRIEFIQKHLHQIRKAIKDGMNVKGYFYWSSFDDFEWSEGYRERYGLYYINHKNNFKRIPKKSAKWFHHFVNGGKKQAC</sequence>
<evidence type="ECO:0000256" key="1">
    <source>
        <dbReference type="ARBA" id="ARBA00010838"/>
    </source>
</evidence>
<keyword evidence="3" id="KW-0326">Glycosidase</keyword>
<dbReference type="AlphaFoldDB" id="A0A1R3IN71"/>
<evidence type="ECO:0000313" key="6">
    <source>
        <dbReference type="EMBL" id="OMO84022.1"/>
    </source>
</evidence>
<dbReference type="GO" id="GO:0047782">
    <property type="term" value="F:coniferin beta-glucosidase activity"/>
    <property type="evidence" value="ECO:0007669"/>
    <property type="project" value="UniProtKB-ARBA"/>
</dbReference>
<accession>A0A1R3IN71</accession>
<dbReference type="PANTHER" id="PTHR10353:SF154">
    <property type="entry name" value="BETA-GLUCOSIDASE 9-RELATED"/>
    <property type="match status" value="1"/>
</dbReference>
<dbReference type="EMBL" id="AWWV01009782">
    <property type="protein sequence ID" value="OMO84022.1"/>
    <property type="molecule type" value="Genomic_DNA"/>
</dbReference>
<dbReference type="PANTHER" id="PTHR10353">
    <property type="entry name" value="GLYCOSYL HYDROLASE"/>
    <property type="match status" value="1"/>
</dbReference>
<keyword evidence="2 6" id="KW-0378">Hydrolase</keyword>
<feature type="chain" id="PRO_5012503635" evidence="5">
    <location>
        <begin position="41"/>
        <end position="536"/>
    </location>
</feature>
<comment type="caution">
    <text evidence="6">The sequence shown here is derived from an EMBL/GenBank/DDBJ whole genome shotgun (WGS) entry which is preliminary data.</text>
</comment>
<proteinExistence type="inferred from homology"/>
<evidence type="ECO:0000256" key="5">
    <source>
        <dbReference type="SAM" id="SignalP"/>
    </source>
</evidence>
<dbReference type="SUPFAM" id="SSF51445">
    <property type="entry name" value="(Trans)glycosidases"/>
    <property type="match status" value="1"/>
</dbReference>
<dbReference type="GO" id="GO:0005975">
    <property type="term" value="P:carbohydrate metabolic process"/>
    <property type="evidence" value="ECO:0007669"/>
    <property type="project" value="InterPro"/>
</dbReference>
<gene>
    <name evidence="6" type="ORF">CCACVL1_11037</name>
</gene>
<dbReference type="InterPro" id="IPR017853">
    <property type="entry name" value="GH"/>
</dbReference>
<evidence type="ECO:0000256" key="2">
    <source>
        <dbReference type="ARBA" id="ARBA00022801"/>
    </source>
</evidence>
<dbReference type="PRINTS" id="PR00131">
    <property type="entry name" value="GLHYDRLASE1"/>
</dbReference>
<comment type="similarity">
    <text evidence="1 4">Belongs to the glycosyl hydrolase 1 family.</text>
</comment>
<dbReference type="OrthoDB" id="65569at2759"/>
<dbReference type="OMA" id="FYWSSFD"/>
<evidence type="ECO:0000256" key="4">
    <source>
        <dbReference type="RuleBase" id="RU003690"/>
    </source>
</evidence>
<dbReference type="Gene3D" id="3.20.20.80">
    <property type="entry name" value="Glycosidases"/>
    <property type="match status" value="1"/>
</dbReference>
<dbReference type="Proteomes" id="UP000188268">
    <property type="component" value="Unassembled WGS sequence"/>
</dbReference>
<evidence type="ECO:0000313" key="7">
    <source>
        <dbReference type="Proteomes" id="UP000188268"/>
    </source>
</evidence>
<organism evidence="6 7">
    <name type="scientific">Corchorus capsularis</name>
    <name type="common">Jute</name>
    <dbReference type="NCBI Taxonomy" id="210143"/>
    <lineage>
        <taxon>Eukaryota</taxon>
        <taxon>Viridiplantae</taxon>
        <taxon>Streptophyta</taxon>
        <taxon>Embryophyta</taxon>
        <taxon>Tracheophyta</taxon>
        <taxon>Spermatophyta</taxon>
        <taxon>Magnoliopsida</taxon>
        <taxon>eudicotyledons</taxon>
        <taxon>Gunneridae</taxon>
        <taxon>Pentapetalae</taxon>
        <taxon>rosids</taxon>
        <taxon>malvids</taxon>
        <taxon>Malvales</taxon>
        <taxon>Malvaceae</taxon>
        <taxon>Grewioideae</taxon>
        <taxon>Apeibeae</taxon>
        <taxon>Corchorus</taxon>
    </lineage>
</organism>
<dbReference type="Gramene" id="OMO84022">
    <property type="protein sequence ID" value="OMO84022"/>
    <property type="gene ID" value="CCACVL1_11037"/>
</dbReference>
<dbReference type="Pfam" id="PF00232">
    <property type="entry name" value="Glyco_hydro_1"/>
    <property type="match status" value="1"/>
</dbReference>